<keyword evidence="2" id="KW-0812">Transmembrane</keyword>
<dbReference type="Pfam" id="PF05154">
    <property type="entry name" value="TM2"/>
    <property type="match status" value="1"/>
</dbReference>
<sequence length="83" mass="9655">MVLTEAKRRNIEEKEKYRAEMKSNYTPVLESKTNKNRIAAALLAIFLGSFGIHKFYLGKPKLSARFFLSFKFNILGFKKSKCF</sequence>
<dbReference type="GO" id="GO:0016020">
    <property type="term" value="C:membrane"/>
    <property type="evidence" value="ECO:0007669"/>
    <property type="project" value="UniProtKB-SubCell"/>
</dbReference>
<keyword evidence="4" id="KW-0472">Membrane</keyword>
<accession>A0A0G0QMR6</accession>
<comment type="caution">
    <text evidence="6">The sequence shown here is derived from an EMBL/GenBank/DDBJ whole genome shotgun (WGS) entry which is preliminary data.</text>
</comment>
<name>A0A0G0QMR6_9BACT</name>
<evidence type="ECO:0000313" key="7">
    <source>
        <dbReference type="Proteomes" id="UP000034881"/>
    </source>
</evidence>
<keyword evidence="3" id="KW-1133">Transmembrane helix</keyword>
<protein>
    <submittedName>
        <fullName evidence="6">TM2 domain-containing protein</fullName>
    </submittedName>
</protein>
<evidence type="ECO:0000256" key="4">
    <source>
        <dbReference type="ARBA" id="ARBA00023136"/>
    </source>
</evidence>
<dbReference type="Proteomes" id="UP000034881">
    <property type="component" value="Unassembled WGS sequence"/>
</dbReference>
<dbReference type="PATRIC" id="fig|1618431.3.peg.922"/>
<proteinExistence type="predicted"/>
<gene>
    <name evidence="6" type="ORF">UT77_C0007G0006</name>
</gene>
<dbReference type="EMBL" id="LBYB01000007">
    <property type="protein sequence ID" value="KKR41704.1"/>
    <property type="molecule type" value="Genomic_DNA"/>
</dbReference>
<dbReference type="InterPro" id="IPR007829">
    <property type="entry name" value="TM2"/>
</dbReference>
<evidence type="ECO:0000256" key="1">
    <source>
        <dbReference type="ARBA" id="ARBA00004141"/>
    </source>
</evidence>
<evidence type="ECO:0000256" key="3">
    <source>
        <dbReference type="ARBA" id="ARBA00022989"/>
    </source>
</evidence>
<evidence type="ECO:0000256" key="2">
    <source>
        <dbReference type="ARBA" id="ARBA00022692"/>
    </source>
</evidence>
<reference evidence="6 7" key="1">
    <citation type="journal article" date="2015" name="Nature">
        <title>rRNA introns, odd ribosomes, and small enigmatic genomes across a large radiation of phyla.</title>
        <authorList>
            <person name="Brown C.T."/>
            <person name="Hug L.A."/>
            <person name="Thomas B.C."/>
            <person name="Sharon I."/>
            <person name="Castelle C.J."/>
            <person name="Singh A."/>
            <person name="Wilkins M.J."/>
            <person name="Williams K.H."/>
            <person name="Banfield J.F."/>
        </authorList>
    </citation>
    <scope>NUCLEOTIDE SEQUENCE [LARGE SCALE GENOMIC DNA]</scope>
</reference>
<evidence type="ECO:0000259" key="5">
    <source>
        <dbReference type="Pfam" id="PF05154"/>
    </source>
</evidence>
<organism evidence="6 7">
    <name type="scientific">Candidatus Daviesbacteria bacterium GW2011_GWC2_40_12</name>
    <dbReference type="NCBI Taxonomy" id="1618431"/>
    <lineage>
        <taxon>Bacteria</taxon>
        <taxon>Candidatus Daviesiibacteriota</taxon>
    </lineage>
</organism>
<feature type="domain" description="TM2" evidence="5">
    <location>
        <begin position="34"/>
        <end position="64"/>
    </location>
</feature>
<comment type="subcellular location">
    <subcellularLocation>
        <location evidence="1">Membrane</location>
        <topology evidence="1">Multi-pass membrane protein</topology>
    </subcellularLocation>
</comment>
<dbReference type="AlphaFoldDB" id="A0A0G0QMR6"/>
<evidence type="ECO:0000313" key="6">
    <source>
        <dbReference type="EMBL" id="KKR41704.1"/>
    </source>
</evidence>